<protein>
    <recommendedName>
        <fullName evidence="3">DUF4240 domain-containing protein</fullName>
    </recommendedName>
</protein>
<reference evidence="2" key="1">
    <citation type="journal article" date="2019" name="Int. J. Syst. Evol. Microbiol.">
        <title>The Global Catalogue of Microorganisms (GCM) 10K type strain sequencing project: providing services to taxonomists for standard genome sequencing and annotation.</title>
        <authorList>
            <consortium name="The Broad Institute Genomics Platform"/>
            <consortium name="The Broad Institute Genome Sequencing Center for Infectious Disease"/>
            <person name="Wu L."/>
            <person name="Ma J."/>
        </authorList>
    </citation>
    <scope>NUCLEOTIDE SEQUENCE [LARGE SCALE GENOMIC DNA]</scope>
    <source>
        <strain evidence="2">JCM 12165</strain>
    </source>
</reference>
<sequence>MRLLHQRTELAEAVCEALLATPDDYDTDGPRSAYRTLYDWVEQHVEPPLQWGVRSGMDDMIVPANRGHVADLLSAANDVCGSLELLWTASLLDYDRDIADITAGLQKYRRCLTLEPEPFDADEDELDEDEDEDEDDEFQRMLADGTGQDPDPDDGWDEVAEIADAVFDVWVVGSETAWARYAWGALRRAGLTRFETQVQRARVVCRLIALRVAYHEFCVRAFDQGYAGAWPVDDATALGEYPRIDSFVLGLLAGTDGVDADEQIDYVFEEGAEVYAFRELVRSEYPAVVCALKADLGLARLFASLWASSQDEVRYPLSDAAMGWAVNTGINGEKLTAYQWIDEGMPL</sequence>
<evidence type="ECO:0000313" key="2">
    <source>
        <dbReference type="Proteomes" id="UP001597145"/>
    </source>
</evidence>
<dbReference type="Proteomes" id="UP001597145">
    <property type="component" value="Unassembled WGS sequence"/>
</dbReference>
<proteinExistence type="predicted"/>
<dbReference type="RefSeq" id="WP_343981415.1">
    <property type="nucleotide sequence ID" value="NZ_BAAAJG010000014.1"/>
</dbReference>
<keyword evidence="2" id="KW-1185">Reference proteome</keyword>
<dbReference type="EMBL" id="JBHUCP010000052">
    <property type="protein sequence ID" value="MFD1535296.1"/>
    <property type="molecule type" value="Genomic_DNA"/>
</dbReference>
<comment type="caution">
    <text evidence="1">The sequence shown here is derived from an EMBL/GenBank/DDBJ whole genome shotgun (WGS) entry which is preliminary data.</text>
</comment>
<evidence type="ECO:0008006" key="3">
    <source>
        <dbReference type="Google" id="ProtNLM"/>
    </source>
</evidence>
<name>A0ABW4FXU3_9PSEU</name>
<organism evidence="1 2">
    <name type="scientific">Pseudonocardia aurantiaca</name>
    <dbReference type="NCBI Taxonomy" id="75290"/>
    <lineage>
        <taxon>Bacteria</taxon>
        <taxon>Bacillati</taxon>
        <taxon>Actinomycetota</taxon>
        <taxon>Actinomycetes</taxon>
        <taxon>Pseudonocardiales</taxon>
        <taxon>Pseudonocardiaceae</taxon>
        <taxon>Pseudonocardia</taxon>
    </lineage>
</organism>
<gene>
    <name evidence="1" type="ORF">ACFSCY_38415</name>
</gene>
<evidence type="ECO:0000313" key="1">
    <source>
        <dbReference type="EMBL" id="MFD1535296.1"/>
    </source>
</evidence>
<accession>A0ABW4FXU3</accession>